<evidence type="ECO:0000256" key="1">
    <source>
        <dbReference type="SAM" id="MobiDB-lite"/>
    </source>
</evidence>
<evidence type="ECO:0000313" key="2">
    <source>
        <dbReference type="Proteomes" id="UP000035642"/>
    </source>
</evidence>
<keyword evidence="2" id="KW-1185">Reference proteome</keyword>
<dbReference type="WBParaSite" id="ACAC_0000944201-mRNA-1">
    <property type="protein sequence ID" value="ACAC_0000944201-mRNA-1"/>
    <property type="gene ID" value="ACAC_0000944201"/>
</dbReference>
<organism evidence="2 3">
    <name type="scientific">Angiostrongylus cantonensis</name>
    <name type="common">Rat lungworm</name>
    <dbReference type="NCBI Taxonomy" id="6313"/>
    <lineage>
        <taxon>Eukaryota</taxon>
        <taxon>Metazoa</taxon>
        <taxon>Ecdysozoa</taxon>
        <taxon>Nematoda</taxon>
        <taxon>Chromadorea</taxon>
        <taxon>Rhabditida</taxon>
        <taxon>Rhabditina</taxon>
        <taxon>Rhabditomorpha</taxon>
        <taxon>Strongyloidea</taxon>
        <taxon>Metastrongylidae</taxon>
        <taxon>Angiostrongylus</taxon>
    </lineage>
</organism>
<dbReference type="Proteomes" id="UP000035642">
    <property type="component" value="Unassembled WGS sequence"/>
</dbReference>
<reference evidence="2" key="1">
    <citation type="submission" date="2012-09" db="EMBL/GenBank/DDBJ databases">
        <authorList>
            <person name="Martin A.A."/>
        </authorList>
    </citation>
    <scope>NUCLEOTIDE SEQUENCE</scope>
</reference>
<sequence length="146" mass="14535">MAHSFPSASRYIPGPRSGQPPPPQQTAPYTAPPMLNSLSFQANPLSSYATTASAIQGYTSLVGTDRIAPSSAMGGQAMVGAGQLSAGMQATATLPMSAMNTSGALPCSIGAAGSMPLSTTLCTSSIAPGLASSQGALPKASVFNYH</sequence>
<feature type="region of interest" description="Disordered" evidence="1">
    <location>
        <begin position="1"/>
        <end position="33"/>
    </location>
</feature>
<proteinExistence type="predicted"/>
<accession>A0A0K0DEW2</accession>
<dbReference type="AlphaFoldDB" id="A0A0K0DEW2"/>
<protein>
    <submittedName>
        <fullName evidence="3">Uncharacterized protein</fullName>
    </submittedName>
</protein>
<dbReference type="STRING" id="6313.A0A0K0DEW2"/>
<reference evidence="3" key="2">
    <citation type="submission" date="2017-02" db="UniProtKB">
        <authorList>
            <consortium name="WormBaseParasite"/>
        </authorList>
    </citation>
    <scope>IDENTIFICATION</scope>
</reference>
<evidence type="ECO:0000313" key="3">
    <source>
        <dbReference type="WBParaSite" id="ACAC_0000944201-mRNA-1"/>
    </source>
</evidence>
<name>A0A0K0DEW2_ANGCA</name>